<evidence type="ECO:0000256" key="5">
    <source>
        <dbReference type="ARBA" id="ARBA00023295"/>
    </source>
</evidence>
<evidence type="ECO:0000313" key="9">
    <source>
        <dbReference type="Proteomes" id="UP000179807"/>
    </source>
</evidence>
<sequence length="328" mass="38422">MLVTFLFSISIFLVEPPELWGPAPTKEQLQFQREELSSFIHFGPNTFTGQEWGDGSEDPNIFRPTHLDTDQWVSTLQRGGFKRLIFTAKHHDGFCNWKSKFTRHQVNESIDFQAISKFLHQSGDVLQEVSKSCTKYNMSMGLYLSPWDRNSSFYGNDAEYNQYYMRQLTEIINGDEEETEKLINKIFGSKKTLDNRYAYSNIDQKKYHHQKINEEKSNEMKHNEKIYGNNGKFVEIWLDSAKGEGEKNQTYWFSQWFEIVRKYQPHAIIYSDYGTEARWVGNEKGIAGDPCWSRFDLKNQQICFDLNPDCKDFDLNIGDPYGPDYSVA</sequence>
<dbReference type="EMBL" id="MLAK01000861">
    <property type="protein sequence ID" value="OHT02578.1"/>
    <property type="molecule type" value="Genomic_DNA"/>
</dbReference>
<dbReference type="PANTHER" id="PTHR10030">
    <property type="entry name" value="ALPHA-L-FUCOSIDASE"/>
    <property type="match status" value="1"/>
</dbReference>
<feature type="domain" description="Glycoside hydrolase family 29 N-terminal" evidence="7">
    <location>
        <begin position="60"/>
        <end position="278"/>
    </location>
</feature>
<feature type="signal peptide" evidence="6">
    <location>
        <begin position="1"/>
        <end position="21"/>
    </location>
</feature>
<dbReference type="GO" id="GO:0004560">
    <property type="term" value="F:alpha-L-fucosidase activity"/>
    <property type="evidence" value="ECO:0007669"/>
    <property type="project" value="UniProtKB-EC"/>
</dbReference>
<comment type="caution">
    <text evidence="8">The sequence shown here is derived from an EMBL/GenBank/DDBJ whole genome shotgun (WGS) entry which is preliminary data.</text>
</comment>
<name>A0A1J4JV43_9EUKA</name>
<evidence type="ECO:0000256" key="3">
    <source>
        <dbReference type="ARBA" id="ARBA00022729"/>
    </source>
</evidence>
<keyword evidence="4" id="KW-0378">Hydrolase</keyword>
<evidence type="ECO:0000256" key="6">
    <source>
        <dbReference type="SAM" id="SignalP"/>
    </source>
</evidence>
<keyword evidence="5" id="KW-0326">Glycosidase</keyword>
<dbReference type="EC" id="3.2.1.51" evidence="2"/>
<evidence type="ECO:0000256" key="2">
    <source>
        <dbReference type="ARBA" id="ARBA00012662"/>
    </source>
</evidence>
<proteinExistence type="inferred from homology"/>
<dbReference type="VEuPathDB" id="TrichDB:TRFO_30243"/>
<dbReference type="InterPro" id="IPR057739">
    <property type="entry name" value="Glyco_hydro_29_N"/>
</dbReference>
<evidence type="ECO:0000256" key="4">
    <source>
        <dbReference type="ARBA" id="ARBA00022801"/>
    </source>
</evidence>
<evidence type="ECO:0000256" key="1">
    <source>
        <dbReference type="ARBA" id="ARBA00007951"/>
    </source>
</evidence>
<dbReference type="Pfam" id="PF01120">
    <property type="entry name" value="Alpha_L_fucos"/>
    <property type="match status" value="1"/>
</dbReference>
<dbReference type="InterPro" id="IPR000933">
    <property type="entry name" value="Glyco_hydro_29"/>
</dbReference>
<evidence type="ECO:0000313" key="8">
    <source>
        <dbReference type="EMBL" id="OHT02578.1"/>
    </source>
</evidence>
<dbReference type="OrthoDB" id="6039950at2759"/>
<organism evidence="8 9">
    <name type="scientific">Tritrichomonas foetus</name>
    <dbReference type="NCBI Taxonomy" id="1144522"/>
    <lineage>
        <taxon>Eukaryota</taxon>
        <taxon>Metamonada</taxon>
        <taxon>Parabasalia</taxon>
        <taxon>Tritrichomonadida</taxon>
        <taxon>Tritrichomonadidae</taxon>
        <taxon>Tritrichomonas</taxon>
    </lineage>
</organism>
<dbReference type="GeneID" id="94841939"/>
<dbReference type="AlphaFoldDB" id="A0A1J4JV43"/>
<dbReference type="GO" id="GO:0005764">
    <property type="term" value="C:lysosome"/>
    <property type="evidence" value="ECO:0007669"/>
    <property type="project" value="TreeGrafter"/>
</dbReference>
<reference evidence="8" key="1">
    <citation type="submission" date="2016-10" db="EMBL/GenBank/DDBJ databases">
        <authorList>
            <person name="Benchimol M."/>
            <person name="Almeida L.G."/>
            <person name="Vasconcelos A.T."/>
            <person name="Perreira-Neves A."/>
            <person name="Rosa I.A."/>
            <person name="Tasca T."/>
            <person name="Bogo M.R."/>
            <person name="de Souza W."/>
        </authorList>
    </citation>
    <scope>NUCLEOTIDE SEQUENCE [LARGE SCALE GENOMIC DNA]</scope>
    <source>
        <strain evidence="8">K</strain>
    </source>
</reference>
<dbReference type="GO" id="GO:0016139">
    <property type="term" value="P:glycoside catabolic process"/>
    <property type="evidence" value="ECO:0007669"/>
    <property type="project" value="TreeGrafter"/>
</dbReference>
<evidence type="ECO:0000259" key="7">
    <source>
        <dbReference type="Pfam" id="PF01120"/>
    </source>
</evidence>
<feature type="chain" id="PRO_5011955640" description="alpha-L-fucosidase" evidence="6">
    <location>
        <begin position="22"/>
        <end position="328"/>
    </location>
</feature>
<protein>
    <recommendedName>
        <fullName evidence="2">alpha-L-fucosidase</fullName>
        <ecNumber evidence="2">3.2.1.51</ecNumber>
    </recommendedName>
</protein>
<dbReference type="Proteomes" id="UP000179807">
    <property type="component" value="Unassembled WGS sequence"/>
</dbReference>
<keyword evidence="9" id="KW-1185">Reference proteome</keyword>
<gene>
    <name evidence="8" type="ORF">TRFO_30243</name>
</gene>
<dbReference type="SUPFAM" id="SSF51445">
    <property type="entry name" value="(Trans)glycosidases"/>
    <property type="match status" value="1"/>
</dbReference>
<dbReference type="Gene3D" id="3.20.20.80">
    <property type="entry name" value="Glycosidases"/>
    <property type="match status" value="2"/>
</dbReference>
<dbReference type="RefSeq" id="XP_068355714.1">
    <property type="nucleotide sequence ID" value="XM_068507235.1"/>
</dbReference>
<dbReference type="GO" id="GO:0006004">
    <property type="term" value="P:fucose metabolic process"/>
    <property type="evidence" value="ECO:0007669"/>
    <property type="project" value="TreeGrafter"/>
</dbReference>
<dbReference type="SMART" id="SM00812">
    <property type="entry name" value="Alpha_L_fucos"/>
    <property type="match status" value="1"/>
</dbReference>
<dbReference type="InterPro" id="IPR017853">
    <property type="entry name" value="GH"/>
</dbReference>
<dbReference type="PANTHER" id="PTHR10030:SF37">
    <property type="entry name" value="ALPHA-L-FUCOSIDASE-RELATED"/>
    <property type="match status" value="1"/>
</dbReference>
<comment type="similarity">
    <text evidence="1">Belongs to the glycosyl hydrolase 29 family.</text>
</comment>
<accession>A0A1J4JV43</accession>
<keyword evidence="3 6" id="KW-0732">Signal</keyword>